<dbReference type="AlphaFoldDB" id="A0A5B8V9V0"/>
<dbReference type="KEGG" id="pgin:FRZ67_09370"/>
<dbReference type="SUPFAM" id="SSF47781">
    <property type="entry name" value="RuvA domain 2-like"/>
    <property type="match status" value="2"/>
</dbReference>
<proteinExistence type="predicted"/>
<gene>
    <name evidence="2" type="ORF">FRZ67_09370</name>
</gene>
<dbReference type="InterPro" id="IPR051675">
    <property type="entry name" value="Endo/Exo/Phosphatase_dom_1"/>
</dbReference>
<dbReference type="InterPro" id="IPR010994">
    <property type="entry name" value="RuvA_2-like"/>
</dbReference>
<dbReference type="PANTHER" id="PTHR21180:SF32">
    <property type="entry name" value="ENDONUCLEASE_EXONUCLEASE_PHOSPHATASE FAMILY DOMAIN-CONTAINING PROTEIN 1"/>
    <property type="match status" value="1"/>
</dbReference>
<protein>
    <recommendedName>
        <fullName evidence="4">Helix-hairpin-helix domain-containing protein</fullName>
    </recommendedName>
</protein>
<organism evidence="2 3">
    <name type="scientific">Panacibacter ginsenosidivorans</name>
    <dbReference type="NCBI Taxonomy" id="1813871"/>
    <lineage>
        <taxon>Bacteria</taxon>
        <taxon>Pseudomonadati</taxon>
        <taxon>Bacteroidota</taxon>
        <taxon>Chitinophagia</taxon>
        <taxon>Chitinophagales</taxon>
        <taxon>Chitinophagaceae</taxon>
        <taxon>Panacibacter</taxon>
    </lineage>
</organism>
<evidence type="ECO:0008006" key="4">
    <source>
        <dbReference type="Google" id="ProtNLM"/>
    </source>
</evidence>
<evidence type="ECO:0000313" key="3">
    <source>
        <dbReference type="Proteomes" id="UP000321533"/>
    </source>
</evidence>
<keyword evidence="1" id="KW-1133">Transmembrane helix</keyword>
<evidence type="ECO:0000313" key="2">
    <source>
        <dbReference type="EMBL" id="QEC67496.1"/>
    </source>
</evidence>
<dbReference type="OrthoDB" id="981124at2"/>
<keyword evidence="1" id="KW-0812">Transmembrane</keyword>
<dbReference type="Gene3D" id="1.10.150.280">
    <property type="entry name" value="AF1531-like domain"/>
    <property type="match status" value="1"/>
</dbReference>
<dbReference type="GO" id="GO:0015628">
    <property type="term" value="P:protein secretion by the type II secretion system"/>
    <property type="evidence" value="ECO:0007669"/>
    <property type="project" value="TreeGrafter"/>
</dbReference>
<dbReference type="GO" id="GO:0015627">
    <property type="term" value="C:type II protein secretion system complex"/>
    <property type="evidence" value="ECO:0007669"/>
    <property type="project" value="TreeGrafter"/>
</dbReference>
<dbReference type="PANTHER" id="PTHR21180">
    <property type="entry name" value="ENDONUCLEASE/EXONUCLEASE/PHOSPHATASE FAMILY DOMAIN-CONTAINING PROTEIN 1"/>
    <property type="match status" value="1"/>
</dbReference>
<keyword evidence="1" id="KW-0472">Membrane</keyword>
<feature type="transmembrane region" description="Helical" evidence="1">
    <location>
        <begin position="20"/>
        <end position="38"/>
    </location>
</feature>
<sequence>MANKIWKDYFTFTKGERASVFIFLGILIISIIVPFFYAKSFAPPVVDEILQKQLDSVLGNIQEDSAVNNLDKIQQTKNSIDSIKLFYFDPNTLDAAGFKQLGLRDKTIQTIINYRSKGGHFKTAEDIRKIYGLEEEEANKLIPFIKIANRYSNKEEESAYENNQEKPKSVIKKIDINTASEEDFKALPGIGDILSKRIIKFRNSIHGFKSINDVSKTYGLSDSAFQLILPYLTLSGDN</sequence>
<accession>A0A5B8V9V0</accession>
<name>A0A5B8V9V0_9BACT</name>
<reference evidence="2 3" key="1">
    <citation type="journal article" date="2016" name="Int. J. Syst. Evol. Microbiol.">
        <title>Panacibacter ginsenosidivorans gen. nov., sp. nov., with ginsenoside converting activity isolated from soil of a ginseng field.</title>
        <authorList>
            <person name="Siddiqi M.Z."/>
            <person name="Muhammad Shafi S."/>
            <person name="Choi K.D."/>
            <person name="Im W.T."/>
        </authorList>
    </citation>
    <scope>NUCLEOTIDE SEQUENCE [LARGE SCALE GENOMIC DNA]</scope>
    <source>
        <strain evidence="2 3">Gsoil1550</strain>
    </source>
</reference>
<keyword evidence="3" id="KW-1185">Reference proteome</keyword>
<dbReference type="EMBL" id="CP042435">
    <property type="protein sequence ID" value="QEC67496.1"/>
    <property type="molecule type" value="Genomic_DNA"/>
</dbReference>
<dbReference type="Proteomes" id="UP000321533">
    <property type="component" value="Chromosome"/>
</dbReference>
<dbReference type="Pfam" id="PF12836">
    <property type="entry name" value="HHH_3"/>
    <property type="match status" value="1"/>
</dbReference>
<dbReference type="Gene3D" id="1.10.150.320">
    <property type="entry name" value="Photosystem II 12 kDa extrinsic protein"/>
    <property type="match status" value="1"/>
</dbReference>
<dbReference type="RefSeq" id="WP_147189303.1">
    <property type="nucleotide sequence ID" value="NZ_CP042435.1"/>
</dbReference>
<evidence type="ECO:0000256" key="1">
    <source>
        <dbReference type="SAM" id="Phobius"/>
    </source>
</evidence>